<proteinExistence type="predicted"/>
<dbReference type="EMBL" id="LT838813">
    <property type="protein sequence ID" value="SMD42791.1"/>
    <property type="molecule type" value="Genomic_DNA"/>
</dbReference>
<dbReference type="Proteomes" id="UP000192333">
    <property type="component" value="Chromosome I"/>
</dbReference>
<dbReference type="STRING" id="758820.SAMN00777080_1356"/>
<keyword evidence="1" id="KW-0472">Membrane</keyword>
<feature type="transmembrane region" description="Helical" evidence="1">
    <location>
        <begin position="16"/>
        <end position="34"/>
    </location>
</feature>
<evidence type="ECO:0000256" key="1">
    <source>
        <dbReference type="SAM" id="Phobius"/>
    </source>
</evidence>
<protein>
    <submittedName>
        <fullName evidence="2">Uncharacterized protein</fullName>
    </submittedName>
</protein>
<dbReference type="AlphaFoldDB" id="A0A1W2H1N9"/>
<dbReference type="OrthoDB" id="821826at2"/>
<keyword evidence="3" id="KW-1185">Reference proteome</keyword>
<keyword evidence="1" id="KW-1133">Transmembrane helix</keyword>
<sequence>MMKRILSTLKEKWPEYFFEILVLIIGIWGAFELANYGENKSRRQAEIEILKSCKTELIADLAEINWNIGELQKSHKALSLILGILENDGSYHDSLSSHFNYTLLPMHFVHSSSSFETAKSRGLDIISNTDIRTKLISLYDSQYDFFLQAEAEELAEVQYGMRHIFPGRFEEAYNYPNSDNTFLGSMIPTDFESLKTDREYLFFIKTQRNRTTSYINFFYENMRKSVDSMIQDLEVEIKRLDR</sequence>
<name>A0A1W2H1N9_9BACT</name>
<accession>A0A1W2H1N9</accession>
<gene>
    <name evidence="2" type="ORF">SAMN00777080_1356</name>
</gene>
<evidence type="ECO:0000313" key="3">
    <source>
        <dbReference type="Proteomes" id="UP000192333"/>
    </source>
</evidence>
<organism evidence="2 3">
    <name type="scientific">Aquiflexum balticum DSM 16537</name>
    <dbReference type="NCBI Taxonomy" id="758820"/>
    <lineage>
        <taxon>Bacteria</taxon>
        <taxon>Pseudomonadati</taxon>
        <taxon>Bacteroidota</taxon>
        <taxon>Cytophagia</taxon>
        <taxon>Cytophagales</taxon>
        <taxon>Cyclobacteriaceae</taxon>
        <taxon>Aquiflexum</taxon>
    </lineage>
</organism>
<reference evidence="3" key="1">
    <citation type="submission" date="2017-04" db="EMBL/GenBank/DDBJ databases">
        <authorList>
            <person name="Varghese N."/>
            <person name="Submissions S."/>
        </authorList>
    </citation>
    <scope>NUCLEOTIDE SEQUENCE [LARGE SCALE GENOMIC DNA]</scope>
    <source>
        <strain evidence="3">DSM 16537</strain>
    </source>
</reference>
<dbReference type="RefSeq" id="WP_084119557.1">
    <property type="nucleotide sequence ID" value="NZ_LT838813.1"/>
</dbReference>
<keyword evidence="1" id="KW-0812">Transmembrane</keyword>
<evidence type="ECO:0000313" key="2">
    <source>
        <dbReference type="EMBL" id="SMD42791.1"/>
    </source>
</evidence>